<proteinExistence type="predicted"/>
<evidence type="ECO:0000313" key="2">
    <source>
        <dbReference type="WBParaSite" id="scaffold37785_cov410.g23365"/>
    </source>
</evidence>
<sequence>MVSYQPKTRQEIDQYVAEIKNELENFNNPNYTKNQLFNISGRFSGIFNELRGFREVMVSISKEIDEKVSSIENWPGICKTDHNVEQVCKHEI</sequence>
<organism evidence="1 2">
    <name type="scientific">Meloidogyne javanica</name>
    <name type="common">Root-knot nematode worm</name>
    <dbReference type="NCBI Taxonomy" id="6303"/>
    <lineage>
        <taxon>Eukaryota</taxon>
        <taxon>Metazoa</taxon>
        <taxon>Ecdysozoa</taxon>
        <taxon>Nematoda</taxon>
        <taxon>Chromadorea</taxon>
        <taxon>Rhabditida</taxon>
        <taxon>Tylenchina</taxon>
        <taxon>Tylenchomorpha</taxon>
        <taxon>Tylenchoidea</taxon>
        <taxon>Meloidogynidae</taxon>
        <taxon>Meloidogyninae</taxon>
        <taxon>Meloidogyne</taxon>
        <taxon>Meloidogyne incognita group</taxon>
    </lineage>
</organism>
<dbReference type="WBParaSite" id="scaffold37785_cov410.g23365">
    <property type="protein sequence ID" value="scaffold37785_cov410.g23365"/>
    <property type="gene ID" value="scaffold37785_cov410.g23365"/>
</dbReference>
<dbReference type="Proteomes" id="UP000887561">
    <property type="component" value="Unplaced"/>
</dbReference>
<protein>
    <submittedName>
        <fullName evidence="2">Uncharacterized protein</fullName>
    </submittedName>
</protein>
<dbReference type="AlphaFoldDB" id="A0A915MIX0"/>
<keyword evidence="1" id="KW-1185">Reference proteome</keyword>
<accession>A0A915MIX0</accession>
<name>A0A915MIX0_MELJA</name>
<evidence type="ECO:0000313" key="1">
    <source>
        <dbReference type="Proteomes" id="UP000887561"/>
    </source>
</evidence>
<reference evidence="2" key="1">
    <citation type="submission" date="2022-11" db="UniProtKB">
        <authorList>
            <consortium name="WormBaseParasite"/>
        </authorList>
    </citation>
    <scope>IDENTIFICATION</scope>
</reference>